<feature type="chain" id="PRO_5012339665" evidence="1">
    <location>
        <begin position="21"/>
        <end position="90"/>
    </location>
</feature>
<name>A0A1J1HLE7_9DIPT</name>
<feature type="signal peptide" evidence="1">
    <location>
        <begin position="1"/>
        <end position="20"/>
    </location>
</feature>
<dbReference type="EMBL" id="CVRI01000006">
    <property type="protein sequence ID" value="CRK88236.1"/>
    <property type="molecule type" value="Genomic_DNA"/>
</dbReference>
<dbReference type="AlphaFoldDB" id="A0A1J1HLE7"/>
<evidence type="ECO:0000313" key="3">
    <source>
        <dbReference type="Proteomes" id="UP000183832"/>
    </source>
</evidence>
<sequence>MAKIILFVFLALAYFAFCSANAIKSGSEVEDVPAANDSDEGETIFERMGRSGELCRWIPKPLRNAACHTWCTKVQFRPDGRCEGHKCVCA</sequence>
<accession>A0A1J1HLE7</accession>
<evidence type="ECO:0000256" key="1">
    <source>
        <dbReference type="SAM" id="SignalP"/>
    </source>
</evidence>
<evidence type="ECO:0000313" key="2">
    <source>
        <dbReference type="EMBL" id="CRK88236.1"/>
    </source>
</evidence>
<gene>
    <name evidence="2" type="ORF">CLUMA_CG002017</name>
</gene>
<dbReference type="Proteomes" id="UP000183832">
    <property type="component" value="Unassembled WGS sequence"/>
</dbReference>
<protein>
    <submittedName>
        <fullName evidence="2">CLUMA_CG002017, isoform A</fullName>
    </submittedName>
</protein>
<reference evidence="2 3" key="1">
    <citation type="submission" date="2015-04" db="EMBL/GenBank/DDBJ databases">
        <authorList>
            <person name="Syromyatnikov M.Y."/>
            <person name="Popov V.N."/>
        </authorList>
    </citation>
    <scope>NUCLEOTIDE SEQUENCE [LARGE SCALE GENOMIC DNA]</scope>
</reference>
<organism evidence="2 3">
    <name type="scientific">Clunio marinus</name>
    <dbReference type="NCBI Taxonomy" id="568069"/>
    <lineage>
        <taxon>Eukaryota</taxon>
        <taxon>Metazoa</taxon>
        <taxon>Ecdysozoa</taxon>
        <taxon>Arthropoda</taxon>
        <taxon>Hexapoda</taxon>
        <taxon>Insecta</taxon>
        <taxon>Pterygota</taxon>
        <taxon>Neoptera</taxon>
        <taxon>Endopterygota</taxon>
        <taxon>Diptera</taxon>
        <taxon>Nematocera</taxon>
        <taxon>Chironomoidea</taxon>
        <taxon>Chironomidae</taxon>
        <taxon>Clunio</taxon>
    </lineage>
</organism>
<proteinExistence type="predicted"/>
<keyword evidence="3" id="KW-1185">Reference proteome</keyword>
<keyword evidence="1" id="KW-0732">Signal</keyword>